<sequence>MSNSFFLSTQAPLHVVKDAFMAEALFEEAWFESHEIFNFFATGRKTVGCIFDISNDGDCWDTLITVREGEYELHRELFQILRKLPYKCTWIDPKDDAEQEFIPENALPPIPVQKL</sequence>
<evidence type="ECO:0000313" key="2">
    <source>
        <dbReference type="Proteomes" id="UP001183619"/>
    </source>
</evidence>
<dbReference type="Proteomes" id="UP001183619">
    <property type="component" value="Unassembled WGS sequence"/>
</dbReference>
<keyword evidence="2" id="KW-1185">Reference proteome</keyword>
<proteinExistence type="predicted"/>
<reference evidence="1 2" key="1">
    <citation type="submission" date="2023-07" db="EMBL/GenBank/DDBJ databases">
        <title>Sequencing the genomes of 1000 actinobacteria strains.</title>
        <authorList>
            <person name="Klenk H.-P."/>
        </authorList>
    </citation>
    <scope>NUCLEOTIDE SEQUENCE [LARGE SCALE GENOMIC DNA]</scope>
    <source>
        <strain evidence="1 2">DSM 44508</strain>
    </source>
</reference>
<comment type="caution">
    <text evidence="1">The sequence shown here is derived from an EMBL/GenBank/DDBJ whole genome shotgun (WGS) entry which is preliminary data.</text>
</comment>
<gene>
    <name evidence="1" type="ORF">J2S37_001567</name>
</gene>
<name>A0ABU2B8T7_9CORY</name>
<organism evidence="1 2">
    <name type="scientific">Corynebacterium felinum</name>
    <dbReference type="NCBI Taxonomy" id="131318"/>
    <lineage>
        <taxon>Bacteria</taxon>
        <taxon>Bacillati</taxon>
        <taxon>Actinomycetota</taxon>
        <taxon>Actinomycetes</taxon>
        <taxon>Mycobacteriales</taxon>
        <taxon>Corynebacteriaceae</taxon>
        <taxon>Corynebacterium</taxon>
    </lineage>
</organism>
<dbReference type="EMBL" id="JAVDYF010000001">
    <property type="protein sequence ID" value="MDR7355029.1"/>
    <property type="molecule type" value="Genomic_DNA"/>
</dbReference>
<protein>
    <submittedName>
        <fullName evidence="1">Uncharacterized protein</fullName>
    </submittedName>
</protein>
<evidence type="ECO:0000313" key="1">
    <source>
        <dbReference type="EMBL" id="MDR7355029.1"/>
    </source>
</evidence>
<accession>A0ABU2B8T7</accession>
<dbReference type="RefSeq" id="WP_290259473.1">
    <property type="nucleotide sequence ID" value="NZ_BAAAJS010000068.1"/>
</dbReference>